<protein>
    <submittedName>
        <fullName evidence="1">Uncharacterized protein</fullName>
    </submittedName>
</protein>
<reference evidence="1" key="1">
    <citation type="submission" date="2014-09" db="EMBL/GenBank/DDBJ databases">
        <authorList>
            <person name="Magalhaes I.L.F."/>
            <person name="Oliveira U."/>
            <person name="Santos F.R."/>
            <person name="Vidigal T.H.D.A."/>
            <person name="Brescovit A.D."/>
            <person name="Santos A.J."/>
        </authorList>
    </citation>
    <scope>NUCLEOTIDE SEQUENCE</scope>
    <source>
        <tissue evidence="1">Shoot tissue taken approximately 20 cm above the soil surface</tissue>
    </source>
</reference>
<proteinExistence type="predicted"/>
<organism evidence="1">
    <name type="scientific">Arundo donax</name>
    <name type="common">Giant reed</name>
    <name type="synonym">Donax arundinaceus</name>
    <dbReference type="NCBI Taxonomy" id="35708"/>
    <lineage>
        <taxon>Eukaryota</taxon>
        <taxon>Viridiplantae</taxon>
        <taxon>Streptophyta</taxon>
        <taxon>Embryophyta</taxon>
        <taxon>Tracheophyta</taxon>
        <taxon>Spermatophyta</taxon>
        <taxon>Magnoliopsida</taxon>
        <taxon>Liliopsida</taxon>
        <taxon>Poales</taxon>
        <taxon>Poaceae</taxon>
        <taxon>PACMAD clade</taxon>
        <taxon>Arundinoideae</taxon>
        <taxon>Arundineae</taxon>
        <taxon>Arundo</taxon>
    </lineage>
</organism>
<accession>A0A0A9CP62</accession>
<reference evidence="1" key="2">
    <citation type="journal article" date="2015" name="Data Brief">
        <title>Shoot transcriptome of the giant reed, Arundo donax.</title>
        <authorList>
            <person name="Barrero R.A."/>
            <person name="Guerrero F.D."/>
            <person name="Moolhuijzen P."/>
            <person name="Goolsby J.A."/>
            <person name="Tidwell J."/>
            <person name="Bellgard S.E."/>
            <person name="Bellgard M.I."/>
        </authorList>
    </citation>
    <scope>NUCLEOTIDE SEQUENCE</scope>
    <source>
        <tissue evidence="1">Shoot tissue taken approximately 20 cm above the soil surface</tissue>
    </source>
</reference>
<evidence type="ECO:0000313" key="1">
    <source>
        <dbReference type="EMBL" id="JAD77391.1"/>
    </source>
</evidence>
<name>A0A0A9CP62_ARUDO</name>
<dbReference type="EMBL" id="GBRH01220504">
    <property type="protein sequence ID" value="JAD77391.1"/>
    <property type="molecule type" value="Transcribed_RNA"/>
</dbReference>
<sequence length="69" mass="7909">MGCLKRILNAYEMPVISNPSRPVLPLLTNDPSSTNRYDISCVIMLIRPVMEKRPKAALILYLCCERHSY</sequence>
<dbReference type="AlphaFoldDB" id="A0A0A9CP62"/>